<name>A0A1S6KUY0_9CAUD</name>
<proteinExistence type="predicted"/>
<accession>A0A1S6KUY0</accession>
<protein>
    <submittedName>
        <fullName evidence="1">Uncharacterized protein</fullName>
    </submittedName>
</protein>
<evidence type="ECO:0000313" key="2">
    <source>
        <dbReference type="Proteomes" id="UP000222417"/>
    </source>
</evidence>
<evidence type="ECO:0000313" key="1">
    <source>
        <dbReference type="EMBL" id="AQT25226.1"/>
    </source>
</evidence>
<gene>
    <name evidence="1" type="ORF">PR1_18</name>
</gene>
<dbReference type="Proteomes" id="UP000222417">
    <property type="component" value="Segment"/>
</dbReference>
<organism evidence="1 2">
    <name type="scientific">Providencia phage vB_PreS_PR1</name>
    <dbReference type="NCBI Taxonomy" id="1931407"/>
    <lineage>
        <taxon>Viruses</taxon>
        <taxon>Duplodnaviria</taxon>
        <taxon>Heunggongvirae</taxon>
        <taxon>Uroviricota</taxon>
        <taxon>Caudoviricetes</taxon>
        <taxon>Demerecviridae</taxon>
        <taxon>Priunavirus</taxon>
        <taxon>Priunavirus PR1</taxon>
    </lineage>
</organism>
<dbReference type="EMBL" id="KY363465">
    <property type="protein sequence ID" value="AQT25226.1"/>
    <property type="molecule type" value="Genomic_DNA"/>
</dbReference>
<sequence>MTTAKQSVVTSINRAELAKAFEDFKALDGMKTSELNDYQKRLVEMFTTRQPGRKEHSGSWMRKSNNYIFPTLLYFGLGDGKSWSAACYNITLEEDVEIAFPPQPSDEYVYENALNSLHADVYVPTTSRLGKTFRAIRYNSKTGELYTATNKDFQKSFKPFTMLSDLPSKTSQCNESHLDTLYNKAEVVGNTFVVENNIIKIDSYLLPTFGSTHPLISTQLTGEILIWSKSTREAPEHIRAALAYLKANTDTNFPYSLTGHLGKYNSDGDYPNVTNRRGLSSQALAIATDVLYKTYGQI</sequence>
<keyword evidence="2" id="KW-1185">Reference proteome</keyword>
<reference evidence="1 2" key="1">
    <citation type="submission" date="2016-12" db="EMBL/GenBank/DDBJ databases">
        <title>Providencia rettgeri phage vB-PreS_PR1 - a deep-branching member of the T5-like siphoviruses.</title>
        <authorList>
            <person name="Oliveira H."/>
            <person name="Pinto G."/>
            <person name="Hendrix H."/>
            <person name="Noben J.-P."/>
            <person name="Gawor J."/>
            <person name="Lobocka M."/>
            <person name="Lavigne R."/>
            <person name="Azeredo J."/>
        </authorList>
    </citation>
    <scope>NUCLEOTIDE SEQUENCE [LARGE SCALE GENOMIC DNA]</scope>
</reference>